<dbReference type="SUPFAM" id="SSF53254">
    <property type="entry name" value="Phosphoglycerate mutase-like"/>
    <property type="match status" value="1"/>
</dbReference>
<protein>
    <submittedName>
        <fullName evidence="1">Histidine phosphatase family protein</fullName>
    </submittedName>
</protein>
<comment type="caution">
    <text evidence="1">The sequence shown here is derived from an EMBL/GenBank/DDBJ whole genome shotgun (WGS) entry which is preliminary data.</text>
</comment>
<dbReference type="RefSeq" id="WP_367167279.1">
    <property type="nucleotide sequence ID" value="NZ_JBFKZN010000004.1"/>
</dbReference>
<accession>A0ABV3N0K6</accession>
<dbReference type="EMBL" id="JBFKZN010000004">
    <property type="protein sequence ID" value="MEW5289346.1"/>
    <property type="molecule type" value="Genomic_DNA"/>
</dbReference>
<dbReference type="SMART" id="SM00855">
    <property type="entry name" value="PGAM"/>
    <property type="match status" value="1"/>
</dbReference>
<organism evidence="1 2">
    <name type="scientific">Erwinia papayae</name>
    <dbReference type="NCBI Taxonomy" id="206499"/>
    <lineage>
        <taxon>Bacteria</taxon>
        <taxon>Pseudomonadati</taxon>
        <taxon>Pseudomonadota</taxon>
        <taxon>Gammaproteobacteria</taxon>
        <taxon>Enterobacterales</taxon>
        <taxon>Erwiniaceae</taxon>
        <taxon>Erwinia</taxon>
    </lineage>
</organism>
<evidence type="ECO:0000313" key="2">
    <source>
        <dbReference type="Proteomes" id="UP001554567"/>
    </source>
</evidence>
<evidence type="ECO:0000313" key="1">
    <source>
        <dbReference type="EMBL" id="MEW5289346.1"/>
    </source>
</evidence>
<dbReference type="InterPro" id="IPR013078">
    <property type="entry name" value="His_Pase_superF_clade-1"/>
</dbReference>
<sequence>MAGVLQLICQGESLANRGSRFPDDDPLSGKSLWQAGQLGQLIAPGRQVWTAPELACRQTAQALGWAAAAVPALAEPAYGSWAGLPLKEVITDHQQAFHLWRMGEAPPGGESLLQLSERTGRWLLMQTAERGMQSAVVSPAVIRAMIIHLLAAPAGSFSLIDLLPLSVTTLRSDGKRWHLCSLGSQPHSLDDGSSA</sequence>
<proteinExistence type="predicted"/>
<dbReference type="Proteomes" id="UP001554567">
    <property type="component" value="Unassembled WGS sequence"/>
</dbReference>
<name>A0ABV3N0K6_9GAMM</name>
<keyword evidence="2" id="KW-1185">Reference proteome</keyword>
<dbReference type="Gene3D" id="3.40.50.1240">
    <property type="entry name" value="Phosphoglycerate mutase-like"/>
    <property type="match status" value="1"/>
</dbReference>
<dbReference type="Pfam" id="PF00300">
    <property type="entry name" value="His_Phos_1"/>
    <property type="match status" value="1"/>
</dbReference>
<dbReference type="InterPro" id="IPR029033">
    <property type="entry name" value="His_PPase_superfam"/>
</dbReference>
<gene>
    <name evidence="1" type="ORF">ABW286_09150</name>
</gene>
<reference evidence="1 2" key="1">
    <citation type="submission" date="2024-07" db="EMBL/GenBank/DDBJ databases">
        <authorList>
            <person name="Dulla G.F.J."/>
            <person name="Delorm J.G."/>
        </authorList>
    </citation>
    <scope>NUCLEOTIDE SEQUENCE [LARGE SCALE GENOMIC DNA]</scope>
    <source>
        <strain evidence="1 2">JGD 233</strain>
    </source>
</reference>